<comment type="caution">
    <text evidence="3">The sequence shown here is derived from an EMBL/GenBank/DDBJ whole genome shotgun (WGS) entry which is preliminary data.</text>
</comment>
<feature type="region of interest" description="Disordered" evidence="1">
    <location>
        <begin position="42"/>
        <end position="63"/>
    </location>
</feature>
<dbReference type="EMBL" id="BGPR01090323">
    <property type="protein sequence ID" value="GBM18904.1"/>
    <property type="molecule type" value="Genomic_DNA"/>
</dbReference>
<keyword evidence="4" id="KW-1185">Reference proteome</keyword>
<evidence type="ECO:0000256" key="1">
    <source>
        <dbReference type="SAM" id="MobiDB-lite"/>
    </source>
</evidence>
<protein>
    <submittedName>
        <fullName evidence="3">Uncharacterized protein</fullName>
    </submittedName>
</protein>
<evidence type="ECO:0000313" key="2">
    <source>
        <dbReference type="EMBL" id="GBM18879.1"/>
    </source>
</evidence>
<sequence length="95" mass="11124">MRRPTPNFEQEWLKRVVNNFVSRQKIHRISSDLPSLQLSIEFNQQAPNDQTSPPPVPQKKKNIQSLLPKPVRNMFEIVSPVSDHFVPRIQQRKGQ</sequence>
<feature type="compositionally biased region" description="Polar residues" evidence="1">
    <location>
        <begin position="42"/>
        <end position="51"/>
    </location>
</feature>
<organism evidence="3 4">
    <name type="scientific">Araneus ventricosus</name>
    <name type="common">Orbweaver spider</name>
    <name type="synonym">Epeira ventricosa</name>
    <dbReference type="NCBI Taxonomy" id="182803"/>
    <lineage>
        <taxon>Eukaryota</taxon>
        <taxon>Metazoa</taxon>
        <taxon>Ecdysozoa</taxon>
        <taxon>Arthropoda</taxon>
        <taxon>Chelicerata</taxon>
        <taxon>Arachnida</taxon>
        <taxon>Araneae</taxon>
        <taxon>Araneomorphae</taxon>
        <taxon>Entelegynae</taxon>
        <taxon>Araneoidea</taxon>
        <taxon>Araneidae</taxon>
        <taxon>Araneus</taxon>
    </lineage>
</organism>
<dbReference type="EMBL" id="BGPR01090319">
    <property type="protein sequence ID" value="GBM18879.1"/>
    <property type="molecule type" value="Genomic_DNA"/>
</dbReference>
<evidence type="ECO:0000313" key="4">
    <source>
        <dbReference type="Proteomes" id="UP000499080"/>
    </source>
</evidence>
<name>A0A4Y2DT65_ARAVE</name>
<proteinExistence type="predicted"/>
<dbReference type="Proteomes" id="UP000499080">
    <property type="component" value="Unassembled WGS sequence"/>
</dbReference>
<evidence type="ECO:0000313" key="3">
    <source>
        <dbReference type="EMBL" id="GBM18904.1"/>
    </source>
</evidence>
<dbReference type="AlphaFoldDB" id="A0A4Y2DT65"/>
<reference evidence="3 4" key="1">
    <citation type="journal article" date="2019" name="Sci. Rep.">
        <title>Orb-weaving spider Araneus ventricosus genome elucidates the spidroin gene catalogue.</title>
        <authorList>
            <person name="Kono N."/>
            <person name="Nakamura H."/>
            <person name="Ohtoshi R."/>
            <person name="Moran D.A.P."/>
            <person name="Shinohara A."/>
            <person name="Yoshida Y."/>
            <person name="Fujiwara M."/>
            <person name="Mori M."/>
            <person name="Tomita M."/>
            <person name="Arakawa K."/>
        </authorList>
    </citation>
    <scope>NUCLEOTIDE SEQUENCE [LARGE SCALE GENOMIC DNA]</scope>
</reference>
<accession>A0A4Y2DT65</accession>
<gene>
    <name evidence="2" type="ORF">AVEN_22370_1</name>
    <name evidence="3" type="ORF">AVEN_84065_1</name>
</gene>